<dbReference type="SUPFAM" id="SSF48452">
    <property type="entry name" value="TPR-like"/>
    <property type="match status" value="1"/>
</dbReference>
<dbReference type="Pfam" id="PF01535">
    <property type="entry name" value="PPR"/>
    <property type="match status" value="5"/>
</dbReference>
<dbReference type="Pfam" id="PF20431">
    <property type="entry name" value="E_motif"/>
    <property type="match status" value="1"/>
</dbReference>
<feature type="repeat" description="PPR" evidence="3">
    <location>
        <begin position="310"/>
        <end position="344"/>
    </location>
</feature>
<dbReference type="InterPro" id="IPR011990">
    <property type="entry name" value="TPR-like_helical_dom_sf"/>
</dbReference>
<proteinExistence type="inferred from homology"/>
<dbReference type="PANTHER" id="PTHR47926:SF436">
    <property type="entry name" value="PENTATRICOPEPTIDE REPEAT-CONTAINING PROTEIN ELI1, CHLOROPLASTIC-LIKE ISOFORM X2"/>
    <property type="match status" value="1"/>
</dbReference>
<feature type="repeat" description="PPR" evidence="3">
    <location>
        <begin position="345"/>
        <end position="379"/>
    </location>
</feature>
<dbReference type="AlphaFoldDB" id="A0A2R6QRV1"/>
<reference evidence="5" key="2">
    <citation type="journal article" date="2018" name="BMC Genomics">
        <title>A manually annotated Actinidia chinensis var. chinensis (kiwifruit) genome highlights the challenges associated with draft genomes and gene prediction in plants.</title>
        <authorList>
            <person name="Pilkington S.M."/>
            <person name="Crowhurst R."/>
            <person name="Hilario E."/>
            <person name="Nardozza S."/>
            <person name="Fraser L."/>
            <person name="Peng Y."/>
            <person name="Gunaseelan K."/>
            <person name="Simpson R."/>
            <person name="Tahir J."/>
            <person name="Deroles S.C."/>
            <person name="Templeton K."/>
            <person name="Luo Z."/>
            <person name="Davy M."/>
            <person name="Cheng C."/>
            <person name="McNeilage M."/>
            <person name="Scaglione D."/>
            <person name="Liu Y."/>
            <person name="Zhang Q."/>
            <person name="Datson P."/>
            <person name="De Silva N."/>
            <person name="Gardiner S.E."/>
            <person name="Bassett H."/>
            <person name="Chagne D."/>
            <person name="McCallum J."/>
            <person name="Dzierzon H."/>
            <person name="Deng C."/>
            <person name="Wang Y.Y."/>
            <person name="Barron L."/>
            <person name="Manako K."/>
            <person name="Bowen J."/>
            <person name="Foster T.M."/>
            <person name="Erridge Z.A."/>
            <person name="Tiffin H."/>
            <person name="Waite C.N."/>
            <person name="Davies K.M."/>
            <person name="Grierson E.P."/>
            <person name="Laing W.A."/>
            <person name="Kirk R."/>
            <person name="Chen X."/>
            <person name="Wood M."/>
            <person name="Montefiori M."/>
            <person name="Brummell D.A."/>
            <person name="Schwinn K.E."/>
            <person name="Catanach A."/>
            <person name="Fullerton C."/>
            <person name="Li D."/>
            <person name="Meiyalaghan S."/>
            <person name="Nieuwenhuizen N."/>
            <person name="Read N."/>
            <person name="Prakash R."/>
            <person name="Hunter D."/>
            <person name="Zhang H."/>
            <person name="McKenzie M."/>
            <person name="Knabel M."/>
            <person name="Harris A."/>
            <person name="Allan A.C."/>
            <person name="Gleave A."/>
            <person name="Chen A."/>
            <person name="Janssen B.J."/>
            <person name="Plunkett B."/>
            <person name="Ampomah-Dwamena C."/>
            <person name="Voogd C."/>
            <person name="Leif D."/>
            <person name="Lafferty D."/>
            <person name="Souleyre E.J.F."/>
            <person name="Varkonyi-Gasic E."/>
            <person name="Gambi F."/>
            <person name="Hanley J."/>
            <person name="Yao J.L."/>
            <person name="Cheung J."/>
            <person name="David K.M."/>
            <person name="Warren B."/>
            <person name="Marsh K."/>
            <person name="Snowden K.C."/>
            <person name="Lin-Wang K."/>
            <person name="Brian L."/>
            <person name="Martinez-Sanchez M."/>
            <person name="Wang M."/>
            <person name="Ileperuma N."/>
            <person name="Macnee N."/>
            <person name="Campin R."/>
            <person name="McAtee P."/>
            <person name="Drummond R.S.M."/>
            <person name="Espley R.V."/>
            <person name="Ireland H.S."/>
            <person name="Wu R."/>
            <person name="Atkinson R.G."/>
            <person name="Karunairetnam S."/>
            <person name="Bulley S."/>
            <person name="Chunkath S."/>
            <person name="Hanley Z."/>
            <person name="Storey R."/>
            <person name="Thrimawithana A.H."/>
            <person name="Thomson S."/>
            <person name="David C."/>
            <person name="Testolin R."/>
            <person name="Huang H."/>
            <person name="Hellens R.P."/>
            <person name="Schaffer R.J."/>
        </authorList>
    </citation>
    <scope>NUCLEOTIDE SEQUENCE [LARGE SCALE GENOMIC DNA]</scope>
    <source>
        <strain evidence="5">cv. Red5</strain>
    </source>
</reference>
<feature type="repeat" description="PPR" evidence="3">
    <location>
        <begin position="178"/>
        <end position="208"/>
    </location>
</feature>
<dbReference type="OMA" id="VHSYAKR"/>
<dbReference type="InterPro" id="IPR002885">
    <property type="entry name" value="PPR_rpt"/>
</dbReference>
<dbReference type="Gene3D" id="1.25.40.10">
    <property type="entry name" value="Tetratricopeptide repeat domain"/>
    <property type="match status" value="3"/>
</dbReference>
<dbReference type="InterPro" id="IPR046960">
    <property type="entry name" value="PPR_At4g14850-like_plant"/>
</dbReference>
<feature type="repeat" description="PPR" evidence="3">
    <location>
        <begin position="209"/>
        <end position="243"/>
    </location>
</feature>
<dbReference type="NCBIfam" id="TIGR00756">
    <property type="entry name" value="PPR"/>
    <property type="match status" value="5"/>
</dbReference>
<dbReference type="GO" id="GO:0009451">
    <property type="term" value="P:RNA modification"/>
    <property type="evidence" value="ECO:0007669"/>
    <property type="project" value="InterPro"/>
</dbReference>
<evidence type="ECO:0000256" key="1">
    <source>
        <dbReference type="ARBA" id="ARBA00006643"/>
    </source>
</evidence>
<dbReference type="Proteomes" id="UP000241394">
    <property type="component" value="Chromosome LG13"/>
</dbReference>
<dbReference type="Gramene" id="PSS13846">
    <property type="protein sequence ID" value="PSS13846"/>
    <property type="gene ID" value="CEY00_Acc14458"/>
</dbReference>
<dbReference type="FunFam" id="1.25.40.10:FF:000470">
    <property type="entry name" value="Pentatricopeptide repeat-containing protein At5g66520"/>
    <property type="match status" value="1"/>
</dbReference>
<evidence type="ECO:0000313" key="5">
    <source>
        <dbReference type="Proteomes" id="UP000241394"/>
    </source>
</evidence>
<dbReference type="OrthoDB" id="1863268at2759"/>
<sequence>MIQKTVKAYTTNTLKSLSQKCKTLNDLKQVHAHLLKSPHPQNPLAIGHLLSVAATTTASFPYACSIFQTLLIRNTFMYNTMIRGYVHAHSPVPAILFYLDMIDSGLAANNFTFPPLIKACSSLLPNYSKKIGRVVHGHVIKLGFLYDRFVGSALVEFYSMNLEMGIARMVFDKMPDRDVVLWTAMVDGYGKVGDVENARAVFDEMPERNVISWSAMMAAYSRVSDFRQVLSLFRQMQEVGIKPNESVLVSALTTCAHLGALAQGLWIHSYAKQHNLELNPILATALVDMYSKCGCVESALSVFQGIPNKDAGAWNAIISGASMNGDARKLLKLFDKMITAGTQPTETTFVALLTVCTHARLVQEGLKLFKQMDTYGVKPKFEHYACVVDLLARAGMLKEAEKFIEEEIGGIEKADANVWGALLGACRTYGNVEIGNRVWKKLASMGVSDCGVHVLSYNIFREAGWELEARRVRRFILEEGMKKKPGCSVIEVNGVVEEFLAGDLSHTQSQQMCELLDSLSNMLYPVG</sequence>
<keyword evidence="2" id="KW-0677">Repeat</keyword>
<dbReference type="GO" id="GO:0003723">
    <property type="term" value="F:RNA binding"/>
    <property type="evidence" value="ECO:0007669"/>
    <property type="project" value="InterPro"/>
</dbReference>
<comment type="caution">
    <text evidence="4">The sequence shown here is derived from an EMBL/GenBank/DDBJ whole genome shotgun (WGS) entry which is preliminary data.</text>
</comment>
<dbReference type="PROSITE" id="PS51375">
    <property type="entry name" value="PPR"/>
    <property type="match status" value="5"/>
</dbReference>
<dbReference type="InParanoid" id="A0A2R6QRV1"/>
<accession>A0A2R6QRV1</accession>
<keyword evidence="5" id="KW-1185">Reference proteome</keyword>
<evidence type="ECO:0000256" key="2">
    <source>
        <dbReference type="ARBA" id="ARBA00022737"/>
    </source>
</evidence>
<feature type="repeat" description="PPR" evidence="3">
    <location>
        <begin position="74"/>
        <end position="108"/>
    </location>
</feature>
<reference evidence="4 5" key="1">
    <citation type="submission" date="2017-07" db="EMBL/GenBank/DDBJ databases">
        <title>An improved, manually edited Actinidia chinensis var. chinensis (kiwifruit) genome highlights the challenges associated with draft genomes and gene prediction in plants.</title>
        <authorList>
            <person name="Pilkington S."/>
            <person name="Crowhurst R."/>
            <person name="Hilario E."/>
            <person name="Nardozza S."/>
            <person name="Fraser L."/>
            <person name="Peng Y."/>
            <person name="Gunaseelan K."/>
            <person name="Simpson R."/>
            <person name="Tahir J."/>
            <person name="Deroles S."/>
            <person name="Templeton K."/>
            <person name="Luo Z."/>
            <person name="Davy M."/>
            <person name="Cheng C."/>
            <person name="Mcneilage M."/>
            <person name="Scaglione D."/>
            <person name="Liu Y."/>
            <person name="Zhang Q."/>
            <person name="Datson P."/>
            <person name="De Silva N."/>
            <person name="Gardiner S."/>
            <person name="Bassett H."/>
            <person name="Chagne D."/>
            <person name="Mccallum J."/>
            <person name="Dzierzon H."/>
            <person name="Deng C."/>
            <person name="Wang Y.-Y."/>
            <person name="Barron N."/>
            <person name="Manako K."/>
            <person name="Bowen J."/>
            <person name="Foster T."/>
            <person name="Erridge Z."/>
            <person name="Tiffin H."/>
            <person name="Waite C."/>
            <person name="Davies K."/>
            <person name="Grierson E."/>
            <person name="Laing W."/>
            <person name="Kirk R."/>
            <person name="Chen X."/>
            <person name="Wood M."/>
            <person name="Montefiori M."/>
            <person name="Brummell D."/>
            <person name="Schwinn K."/>
            <person name="Catanach A."/>
            <person name="Fullerton C."/>
            <person name="Li D."/>
            <person name="Meiyalaghan S."/>
            <person name="Nieuwenhuizen N."/>
            <person name="Read N."/>
            <person name="Prakash R."/>
            <person name="Hunter D."/>
            <person name="Zhang H."/>
            <person name="Mckenzie M."/>
            <person name="Knabel M."/>
            <person name="Harris A."/>
            <person name="Allan A."/>
            <person name="Chen A."/>
            <person name="Janssen B."/>
            <person name="Plunkett B."/>
            <person name="Dwamena C."/>
            <person name="Voogd C."/>
            <person name="Leif D."/>
            <person name="Lafferty D."/>
            <person name="Souleyre E."/>
            <person name="Varkonyi-Gasic E."/>
            <person name="Gambi F."/>
            <person name="Hanley J."/>
            <person name="Yao J.-L."/>
            <person name="Cheung J."/>
            <person name="David K."/>
            <person name="Warren B."/>
            <person name="Marsh K."/>
            <person name="Snowden K."/>
            <person name="Lin-Wang K."/>
            <person name="Brian L."/>
            <person name="Martinez-Sanchez M."/>
            <person name="Wang M."/>
            <person name="Ileperuma N."/>
            <person name="Macnee N."/>
            <person name="Campin R."/>
            <person name="Mcatee P."/>
            <person name="Drummond R."/>
            <person name="Espley R."/>
            <person name="Ireland H."/>
            <person name="Wu R."/>
            <person name="Atkinson R."/>
            <person name="Karunairetnam S."/>
            <person name="Bulley S."/>
            <person name="Chunkath S."/>
            <person name="Hanley Z."/>
            <person name="Storey R."/>
            <person name="Thrimawithana A."/>
            <person name="Thomson S."/>
            <person name="David C."/>
            <person name="Testolin R."/>
        </authorList>
    </citation>
    <scope>NUCLEOTIDE SEQUENCE [LARGE SCALE GENOMIC DNA]</scope>
    <source>
        <strain evidence="5">cv. Red5</strain>
        <tissue evidence="4">Young leaf</tissue>
    </source>
</reference>
<name>A0A2R6QRV1_ACTCC</name>
<dbReference type="InterPro" id="IPR046848">
    <property type="entry name" value="E_motif"/>
</dbReference>
<dbReference type="FunFam" id="1.25.40.10:FF:000333">
    <property type="entry name" value="Pentatricopeptide repeat-containing protein"/>
    <property type="match status" value="1"/>
</dbReference>
<dbReference type="STRING" id="1590841.A0A2R6QRV1"/>
<evidence type="ECO:0000256" key="3">
    <source>
        <dbReference type="PROSITE-ProRule" id="PRU00708"/>
    </source>
</evidence>
<comment type="similarity">
    <text evidence="1">Belongs to the PPR family. PCMP-H subfamily.</text>
</comment>
<evidence type="ECO:0000313" key="4">
    <source>
        <dbReference type="EMBL" id="PSS13846.1"/>
    </source>
</evidence>
<protein>
    <submittedName>
        <fullName evidence="4">Pentatricopeptide repeat-containing protein</fullName>
    </submittedName>
</protein>
<dbReference type="PANTHER" id="PTHR47926">
    <property type="entry name" value="PENTATRICOPEPTIDE REPEAT-CONTAINING PROTEIN"/>
    <property type="match status" value="1"/>
</dbReference>
<organism evidence="4 5">
    <name type="scientific">Actinidia chinensis var. chinensis</name>
    <name type="common">Chinese soft-hair kiwi</name>
    <dbReference type="NCBI Taxonomy" id="1590841"/>
    <lineage>
        <taxon>Eukaryota</taxon>
        <taxon>Viridiplantae</taxon>
        <taxon>Streptophyta</taxon>
        <taxon>Embryophyta</taxon>
        <taxon>Tracheophyta</taxon>
        <taxon>Spermatophyta</taxon>
        <taxon>Magnoliopsida</taxon>
        <taxon>eudicotyledons</taxon>
        <taxon>Gunneridae</taxon>
        <taxon>Pentapetalae</taxon>
        <taxon>asterids</taxon>
        <taxon>Ericales</taxon>
        <taxon>Actinidiaceae</taxon>
        <taxon>Actinidia</taxon>
    </lineage>
</organism>
<dbReference type="FunFam" id="1.25.40.10:FF:000090">
    <property type="entry name" value="Pentatricopeptide repeat-containing protein, chloroplastic"/>
    <property type="match status" value="1"/>
</dbReference>
<dbReference type="EMBL" id="NKQK01000013">
    <property type="protein sequence ID" value="PSS13846.1"/>
    <property type="molecule type" value="Genomic_DNA"/>
</dbReference>
<gene>
    <name evidence="4" type="ORF">CEY00_Acc14458</name>
</gene>
<dbReference type="Pfam" id="PF13041">
    <property type="entry name" value="PPR_2"/>
    <property type="match status" value="1"/>
</dbReference>